<dbReference type="RefSeq" id="WP_148809712.1">
    <property type="nucleotide sequence ID" value="NZ_CP042243.1"/>
</dbReference>
<dbReference type="AlphaFoldDB" id="A0A5C0SH52"/>
<dbReference type="KEGG" id="crs:FQB35_09600"/>
<keyword evidence="2" id="KW-1185">Reference proteome</keyword>
<protein>
    <submittedName>
        <fullName evidence="1">Uncharacterized protein</fullName>
    </submittedName>
</protein>
<reference evidence="1 2" key="1">
    <citation type="submission" date="2019-07" db="EMBL/GenBank/DDBJ databases">
        <title>Complete genome of Crassaminicella thermophila SY095.</title>
        <authorList>
            <person name="Li X."/>
        </authorList>
    </citation>
    <scope>NUCLEOTIDE SEQUENCE [LARGE SCALE GENOMIC DNA]</scope>
    <source>
        <strain evidence="1 2">SY095</strain>
    </source>
</reference>
<name>A0A5C0SH52_CRATE</name>
<gene>
    <name evidence="1" type="ORF">FQB35_09600</name>
</gene>
<proteinExistence type="predicted"/>
<sequence>MKVFSIRVPEEVCVKLKTMDKDDLRKILAEITGITYKEKNKLILIENIVKKYLDENLARLDIKEKEEKGDKDMTSKAMNAVLEIIG</sequence>
<accession>A0A5C0SH52</accession>
<organism evidence="1 2">
    <name type="scientific">Crassaminicella thermophila</name>
    <dbReference type="NCBI Taxonomy" id="2599308"/>
    <lineage>
        <taxon>Bacteria</taxon>
        <taxon>Bacillati</taxon>
        <taxon>Bacillota</taxon>
        <taxon>Clostridia</taxon>
        <taxon>Eubacteriales</taxon>
        <taxon>Clostridiaceae</taxon>
        <taxon>Crassaminicella</taxon>
    </lineage>
</organism>
<evidence type="ECO:0000313" key="2">
    <source>
        <dbReference type="Proteomes" id="UP000324646"/>
    </source>
</evidence>
<dbReference type="Proteomes" id="UP000324646">
    <property type="component" value="Chromosome"/>
</dbReference>
<evidence type="ECO:0000313" key="1">
    <source>
        <dbReference type="EMBL" id="QEK12558.1"/>
    </source>
</evidence>
<dbReference type="EMBL" id="CP042243">
    <property type="protein sequence ID" value="QEK12558.1"/>
    <property type="molecule type" value="Genomic_DNA"/>
</dbReference>